<evidence type="ECO:0000313" key="3">
    <source>
        <dbReference type="EMBL" id="EJD40860.1"/>
    </source>
</evidence>
<dbReference type="KEGG" id="adl:AURDEDRAFT_186824"/>
<reference evidence="4" key="1">
    <citation type="journal article" date="2012" name="Science">
        <title>The Paleozoic origin of enzymatic lignin decomposition reconstructed from 31 fungal genomes.</title>
        <authorList>
            <person name="Floudas D."/>
            <person name="Binder M."/>
            <person name="Riley R."/>
            <person name="Barry K."/>
            <person name="Blanchette R.A."/>
            <person name="Henrissat B."/>
            <person name="Martinez A.T."/>
            <person name="Otillar R."/>
            <person name="Spatafora J.W."/>
            <person name="Yadav J.S."/>
            <person name="Aerts A."/>
            <person name="Benoit I."/>
            <person name="Boyd A."/>
            <person name="Carlson A."/>
            <person name="Copeland A."/>
            <person name="Coutinho P.M."/>
            <person name="de Vries R.P."/>
            <person name="Ferreira P."/>
            <person name="Findley K."/>
            <person name="Foster B."/>
            <person name="Gaskell J."/>
            <person name="Glotzer D."/>
            <person name="Gorecki P."/>
            <person name="Heitman J."/>
            <person name="Hesse C."/>
            <person name="Hori C."/>
            <person name="Igarashi K."/>
            <person name="Jurgens J.A."/>
            <person name="Kallen N."/>
            <person name="Kersten P."/>
            <person name="Kohler A."/>
            <person name="Kuees U."/>
            <person name="Kumar T.K.A."/>
            <person name="Kuo A."/>
            <person name="LaButti K."/>
            <person name="Larrondo L.F."/>
            <person name="Lindquist E."/>
            <person name="Ling A."/>
            <person name="Lombard V."/>
            <person name="Lucas S."/>
            <person name="Lundell T."/>
            <person name="Martin R."/>
            <person name="McLaughlin D.J."/>
            <person name="Morgenstern I."/>
            <person name="Morin E."/>
            <person name="Murat C."/>
            <person name="Nagy L.G."/>
            <person name="Nolan M."/>
            <person name="Ohm R.A."/>
            <person name="Patyshakuliyeva A."/>
            <person name="Rokas A."/>
            <person name="Ruiz-Duenas F.J."/>
            <person name="Sabat G."/>
            <person name="Salamov A."/>
            <person name="Samejima M."/>
            <person name="Schmutz J."/>
            <person name="Slot J.C."/>
            <person name="St John F."/>
            <person name="Stenlid J."/>
            <person name="Sun H."/>
            <person name="Sun S."/>
            <person name="Syed K."/>
            <person name="Tsang A."/>
            <person name="Wiebenga A."/>
            <person name="Young D."/>
            <person name="Pisabarro A."/>
            <person name="Eastwood D.C."/>
            <person name="Martin F."/>
            <person name="Cullen D."/>
            <person name="Grigoriev I.V."/>
            <person name="Hibbett D.S."/>
        </authorList>
    </citation>
    <scope>NUCLEOTIDE SEQUENCE [LARGE SCALE GENOMIC DNA]</scope>
    <source>
        <strain evidence="4">TFB10046</strain>
    </source>
</reference>
<evidence type="ECO:0000313" key="4">
    <source>
        <dbReference type="Proteomes" id="UP000006514"/>
    </source>
</evidence>
<evidence type="ECO:0000256" key="1">
    <source>
        <dbReference type="SAM" id="MobiDB-lite"/>
    </source>
</evidence>
<dbReference type="InParanoid" id="J0LJS1"/>
<gene>
    <name evidence="3" type="ORF">AURDEDRAFT_186824</name>
</gene>
<keyword evidence="2" id="KW-0472">Membrane</keyword>
<proteinExistence type="predicted"/>
<feature type="region of interest" description="Disordered" evidence="1">
    <location>
        <begin position="1"/>
        <end position="22"/>
    </location>
</feature>
<dbReference type="AlphaFoldDB" id="J0LJS1"/>
<accession>J0LJS1</accession>
<protein>
    <submittedName>
        <fullName evidence="3">Uncharacterized protein</fullName>
    </submittedName>
</protein>
<feature type="transmembrane region" description="Helical" evidence="2">
    <location>
        <begin position="125"/>
        <end position="146"/>
    </location>
</feature>
<organism evidence="3 4">
    <name type="scientific">Auricularia subglabra (strain TFB-10046 / SS5)</name>
    <name type="common">White-rot fungus</name>
    <name type="synonym">Auricularia delicata (strain TFB10046)</name>
    <dbReference type="NCBI Taxonomy" id="717982"/>
    <lineage>
        <taxon>Eukaryota</taxon>
        <taxon>Fungi</taxon>
        <taxon>Dikarya</taxon>
        <taxon>Basidiomycota</taxon>
        <taxon>Agaricomycotina</taxon>
        <taxon>Agaricomycetes</taxon>
        <taxon>Auriculariales</taxon>
        <taxon>Auriculariaceae</taxon>
        <taxon>Auricularia</taxon>
    </lineage>
</organism>
<evidence type="ECO:0000256" key="2">
    <source>
        <dbReference type="SAM" id="Phobius"/>
    </source>
</evidence>
<dbReference type="OrthoDB" id="10524455at2759"/>
<dbReference type="Proteomes" id="UP000006514">
    <property type="component" value="Unassembled WGS sequence"/>
</dbReference>
<name>J0LJS1_AURST</name>
<sequence>MASSTTRSFPRFGAQGTSSLPSHSPCILLDAALERCGSAPPKLDASAAVSQACCDFEIKQLTQACWACNSLDAASCASAAREADIAIGMSTCAASTPPSLLSSSPDQQRVYARNLPGGSLYQPTTLFLITFFAVLSVLAVGVFCFMMHQWRSSRPYEKRAKRHAFLDLMEGHTPVEARRARSPDPPHNPWVQFQPDRAATPVPSLAFVPRNAPMVEAWPRWRTSLVLSNASDHDVLVSPPPARTSSPRR</sequence>
<keyword evidence="2" id="KW-0812">Transmembrane</keyword>
<keyword evidence="4" id="KW-1185">Reference proteome</keyword>
<dbReference type="EMBL" id="JH687798">
    <property type="protein sequence ID" value="EJD40860.1"/>
    <property type="molecule type" value="Genomic_DNA"/>
</dbReference>
<keyword evidence="2" id="KW-1133">Transmembrane helix</keyword>